<sequence length="662" mass="72024">MSSSSVEIAVVGAGPRGLSVVERLVANERENPVHDSVAIHVVDPAAPGAGQVWRSGQSRHLLMNTVACQITVYTDESCKIDGPIEPGPTLYEWAKSLSVLGQFGDYDEGTLAEAAAMGPDTYPTRAFYGNYLSECFQRVIVGAPKHVSVHVHRSRAVAIADTLGISGGPQGVRLQDGTRLNDLDAIILAQGHVPARLTPREARTASLARIHYLTYLTPGNPADKDLAAIKPGQTVLVRGLGLNFFDYMALFSHGRGGSFVRDEDGKLTYRPSGQEPRLYAFSRRGIPYHARGDNEKGAYGRYFPKLLTPDYVRALRQRSAEGGKVTFKEDLWPFISLEVESVYYGALLAANGRPEEREAFTERYLETEDAEGRSWLLAEYDIPEEQHWSWEKLSIPYGDREFADRDDFQSWLVEYLAADVAAARQGNISGPVKSALDVLRDLRNEVRLAVDHGGLDGDSHRDDLEGWYTPLNGFLSIGPPATRIEEMIALIEAGVLTITGPGTQVRIDTDTQTYVAASTSVPGPQIKAQVLIESRLPEPDLRRTSDPLLQHLLDTDQAKPYVISGEQGGYQTGGLAVTERPYRLIDARGTAHARRFAYGVPTESVHWVTAAGIRPGVDSVTLGDSDAIARAVLALPPVASLPAGIRAVADQPADDTLPGVIV</sequence>
<dbReference type="OrthoDB" id="3653265at2"/>
<reference evidence="2 3" key="1">
    <citation type="submission" date="2015-06" db="EMBL/GenBank/DDBJ databases">
        <title>Recapitulation of the evolution of biosynthetic gene clusters reveals hidden chemical diversity on bacterial genomes.</title>
        <authorList>
            <person name="Cruz-Morales P."/>
            <person name="Martinez-Guerrero C."/>
            <person name="Morales-Escalante M.A."/>
            <person name="Yanez-Guerra L.A."/>
            <person name="Kopp J.F."/>
            <person name="Feldmann J."/>
            <person name="Ramos-Aboites H.E."/>
            <person name="Barona-Gomez F."/>
        </authorList>
    </citation>
    <scope>NUCLEOTIDE SEQUENCE [LARGE SCALE GENOMIC DNA]</scope>
    <source>
        <strain evidence="2 3">ATCC 31245</strain>
    </source>
</reference>
<comment type="caution">
    <text evidence="2">The sequence shown here is derived from an EMBL/GenBank/DDBJ whole genome shotgun (WGS) entry which is preliminary data.</text>
</comment>
<feature type="domain" description="FAD-dependent urate hydroxylase HpyO/Asp monooxygenase CreE-like FAD/NAD(P)-binding" evidence="1">
    <location>
        <begin position="9"/>
        <end position="192"/>
    </location>
</feature>
<dbReference type="STRING" id="66430.ACS04_16710"/>
<evidence type="ECO:0000259" key="1">
    <source>
        <dbReference type="Pfam" id="PF13454"/>
    </source>
</evidence>
<evidence type="ECO:0000313" key="3">
    <source>
        <dbReference type="Proteomes" id="UP000035932"/>
    </source>
</evidence>
<dbReference type="SUPFAM" id="SSF51971">
    <property type="entry name" value="Nucleotide-binding domain"/>
    <property type="match status" value="1"/>
</dbReference>
<dbReference type="RefSeq" id="WP_048477421.1">
    <property type="nucleotide sequence ID" value="NZ_JBIRUD010000016.1"/>
</dbReference>
<proteinExistence type="predicted"/>
<evidence type="ECO:0000313" key="2">
    <source>
        <dbReference type="EMBL" id="KMO96677.1"/>
    </source>
</evidence>
<dbReference type="InterPro" id="IPR038732">
    <property type="entry name" value="HpyO/CreE_NAD-binding"/>
</dbReference>
<protein>
    <submittedName>
        <fullName evidence="2">FAD binding domain-containing protein</fullName>
    </submittedName>
</protein>
<dbReference type="Proteomes" id="UP000035932">
    <property type="component" value="Unassembled WGS sequence"/>
</dbReference>
<dbReference type="PATRIC" id="fig|66430.4.peg.6032"/>
<accession>A0A0J6XQW1</accession>
<dbReference type="Pfam" id="PF13454">
    <property type="entry name" value="NAD_binding_9"/>
    <property type="match status" value="1"/>
</dbReference>
<dbReference type="AlphaFoldDB" id="A0A0J6XQW1"/>
<name>A0A0J6XQW1_9ACTN</name>
<gene>
    <name evidence="2" type="ORF">ACS04_16710</name>
</gene>
<keyword evidence="3" id="KW-1185">Reference proteome</keyword>
<dbReference type="PANTHER" id="PTHR40254:SF1">
    <property type="entry name" value="BLR0577 PROTEIN"/>
    <property type="match status" value="1"/>
</dbReference>
<dbReference type="InterPro" id="IPR052189">
    <property type="entry name" value="L-asp_N-monooxygenase_NS-form"/>
</dbReference>
<organism evidence="2 3">
    <name type="scientific">Streptomyces roseus</name>
    <dbReference type="NCBI Taxonomy" id="66430"/>
    <lineage>
        <taxon>Bacteria</taxon>
        <taxon>Bacillati</taxon>
        <taxon>Actinomycetota</taxon>
        <taxon>Actinomycetes</taxon>
        <taxon>Kitasatosporales</taxon>
        <taxon>Streptomycetaceae</taxon>
        <taxon>Streptomyces</taxon>
    </lineage>
</organism>
<dbReference type="PANTHER" id="PTHR40254">
    <property type="entry name" value="BLR0577 PROTEIN"/>
    <property type="match status" value="1"/>
</dbReference>
<dbReference type="EMBL" id="LFML01000063">
    <property type="protein sequence ID" value="KMO96677.1"/>
    <property type="molecule type" value="Genomic_DNA"/>
</dbReference>